<dbReference type="EMBL" id="RCCK01000015">
    <property type="protein sequence ID" value="RLJ72161.1"/>
    <property type="molecule type" value="Genomic_DNA"/>
</dbReference>
<reference evidence="1 2" key="1">
    <citation type="submission" date="2018-10" db="EMBL/GenBank/DDBJ databases">
        <title>Genomic Encyclopedia of Archaeal and Bacterial Type Strains, Phase II (KMG-II): from individual species to whole genera.</title>
        <authorList>
            <person name="Goeker M."/>
        </authorList>
    </citation>
    <scope>NUCLEOTIDE SEQUENCE [LARGE SCALE GENOMIC DNA]</scope>
    <source>
        <strain evidence="1 2">DSM 19624</strain>
    </source>
</reference>
<proteinExistence type="predicted"/>
<protein>
    <submittedName>
        <fullName evidence="1">Uncharacterized protein</fullName>
    </submittedName>
</protein>
<dbReference type="AlphaFoldDB" id="A0A497XUS2"/>
<name>A0A497XUS2_9SPHI</name>
<evidence type="ECO:0000313" key="1">
    <source>
        <dbReference type="EMBL" id="RLJ72161.1"/>
    </source>
</evidence>
<accession>A0A497XUS2</accession>
<gene>
    <name evidence="1" type="ORF">BCL90_5003</name>
</gene>
<evidence type="ECO:0000313" key="2">
    <source>
        <dbReference type="Proteomes" id="UP000273898"/>
    </source>
</evidence>
<sequence>MFCGANIAFLLFFTYVKNVMADIFRSKYIVFVSY</sequence>
<organism evidence="1 2">
    <name type="scientific">Pedobacter alluvionis</name>
    <dbReference type="NCBI Taxonomy" id="475253"/>
    <lineage>
        <taxon>Bacteria</taxon>
        <taxon>Pseudomonadati</taxon>
        <taxon>Bacteroidota</taxon>
        <taxon>Sphingobacteriia</taxon>
        <taxon>Sphingobacteriales</taxon>
        <taxon>Sphingobacteriaceae</taxon>
        <taxon>Pedobacter</taxon>
    </lineage>
</organism>
<comment type="caution">
    <text evidence="1">The sequence shown here is derived from an EMBL/GenBank/DDBJ whole genome shotgun (WGS) entry which is preliminary data.</text>
</comment>
<dbReference type="Proteomes" id="UP000273898">
    <property type="component" value="Unassembled WGS sequence"/>
</dbReference>